<dbReference type="InterPro" id="IPR026146">
    <property type="entry name" value="Ribosomal_uS3m"/>
</dbReference>
<sequence length="171" mass="19232">MEMPKSEEGKGIDMSQVAVAGVPEVLFVCRGVHTTAVCCKNRAARVRVGKGDKPVTYEQAHPPHYIAHRKGWLSLHTSNLDGEEGAAERTVEDVFLRKFLYGTFPGCLADEVVIKRQANQLVICLLLLQRMQPSKLYFLVGYSEELLSTFYKCPVRLSLQTLPTKVVYKYI</sequence>
<keyword evidence="7" id="KW-1185">Reference proteome</keyword>
<organism evidence="7 8">
    <name type="scientific">Phascolarctos cinereus</name>
    <name type="common">Koala</name>
    <dbReference type="NCBI Taxonomy" id="38626"/>
    <lineage>
        <taxon>Eukaryota</taxon>
        <taxon>Metazoa</taxon>
        <taxon>Chordata</taxon>
        <taxon>Craniata</taxon>
        <taxon>Vertebrata</taxon>
        <taxon>Euteleostomi</taxon>
        <taxon>Mammalia</taxon>
        <taxon>Metatheria</taxon>
        <taxon>Diprotodontia</taxon>
        <taxon>Phascolarctidae</taxon>
        <taxon>Phascolarctos</taxon>
    </lineage>
</organism>
<evidence type="ECO:0000256" key="3">
    <source>
        <dbReference type="ARBA" id="ARBA00022946"/>
    </source>
</evidence>
<dbReference type="FunCoup" id="A0A6P5ID56">
    <property type="interactions" value="757"/>
</dbReference>
<dbReference type="PANTHER" id="PTHR21244:SF1">
    <property type="entry name" value="SMALL RIBOSOMAL SUBUNIT PROTEIN US3M"/>
    <property type="match status" value="1"/>
</dbReference>
<dbReference type="Pfam" id="PF14955">
    <property type="entry name" value="MRP-S24"/>
    <property type="match status" value="1"/>
</dbReference>
<dbReference type="CTD" id="64951"/>
<protein>
    <submittedName>
        <fullName evidence="8">28S ribosomal protein S24, mitochondrial</fullName>
    </submittedName>
</protein>
<accession>A0A6P5ID56</accession>
<dbReference type="GO" id="GO:1990904">
    <property type="term" value="C:ribonucleoprotein complex"/>
    <property type="evidence" value="ECO:0007669"/>
    <property type="project" value="UniProtKB-KW"/>
</dbReference>
<gene>
    <name evidence="8" type="primary">MRPS24</name>
</gene>
<keyword evidence="3" id="KW-0809">Transit peptide</keyword>
<evidence type="ECO:0000256" key="4">
    <source>
        <dbReference type="ARBA" id="ARBA00022980"/>
    </source>
</evidence>
<dbReference type="GO" id="GO:0005739">
    <property type="term" value="C:mitochondrion"/>
    <property type="evidence" value="ECO:0007669"/>
    <property type="project" value="UniProtKB-SubCell"/>
</dbReference>
<dbReference type="GeneID" id="110192381"/>
<name>A0A6P5ID56_PHACI</name>
<dbReference type="InParanoid" id="A0A6P5ID56"/>
<dbReference type="KEGG" id="pcw:110192381"/>
<comment type="similarity">
    <text evidence="2">Belongs to the universal ribosomal protein uS3 family.</text>
</comment>
<evidence type="ECO:0000256" key="1">
    <source>
        <dbReference type="ARBA" id="ARBA00004173"/>
    </source>
</evidence>
<dbReference type="Proteomes" id="UP000515140">
    <property type="component" value="Unplaced"/>
</dbReference>
<evidence type="ECO:0000313" key="8">
    <source>
        <dbReference type="RefSeq" id="XP_020819158.1"/>
    </source>
</evidence>
<evidence type="ECO:0000313" key="7">
    <source>
        <dbReference type="Proteomes" id="UP000515140"/>
    </source>
</evidence>
<evidence type="ECO:0000256" key="2">
    <source>
        <dbReference type="ARBA" id="ARBA00010761"/>
    </source>
</evidence>
<evidence type="ECO:0000256" key="6">
    <source>
        <dbReference type="ARBA" id="ARBA00023274"/>
    </source>
</evidence>
<dbReference type="RefSeq" id="XP_020819158.1">
    <property type="nucleotide sequence ID" value="XM_020963499.1"/>
</dbReference>
<dbReference type="GO" id="GO:0005840">
    <property type="term" value="C:ribosome"/>
    <property type="evidence" value="ECO:0007669"/>
    <property type="project" value="UniProtKB-KW"/>
</dbReference>
<dbReference type="PANTHER" id="PTHR21244">
    <property type="entry name" value="MITOCHONDRIAL 28S RIBOSOMAL PROTEIN S24"/>
    <property type="match status" value="1"/>
</dbReference>
<dbReference type="GO" id="GO:0006412">
    <property type="term" value="P:translation"/>
    <property type="evidence" value="ECO:0007669"/>
    <property type="project" value="TreeGrafter"/>
</dbReference>
<keyword evidence="6" id="KW-0687">Ribonucleoprotein</keyword>
<evidence type="ECO:0000256" key="5">
    <source>
        <dbReference type="ARBA" id="ARBA00023128"/>
    </source>
</evidence>
<reference evidence="8" key="1">
    <citation type="submission" date="2025-08" db="UniProtKB">
        <authorList>
            <consortium name="RefSeq"/>
        </authorList>
    </citation>
    <scope>IDENTIFICATION</scope>
    <source>
        <tissue evidence="8">Spleen</tissue>
    </source>
</reference>
<dbReference type="AlphaFoldDB" id="A0A6P5ID56"/>
<keyword evidence="5" id="KW-0496">Mitochondrion</keyword>
<proteinExistence type="inferred from homology"/>
<keyword evidence="4 8" id="KW-0689">Ribosomal protein</keyword>
<comment type="subcellular location">
    <subcellularLocation>
        <location evidence="1">Mitochondrion</location>
    </subcellularLocation>
</comment>